<evidence type="ECO:0000313" key="1">
    <source>
        <dbReference type="EMBL" id="MBT1705437.1"/>
    </source>
</evidence>
<organism evidence="1 2">
    <name type="scientific">Chryseosolibacter indicus</name>
    <dbReference type="NCBI Taxonomy" id="2782351"/>
    <lineage>
        <taxon>Bacteria</taxon>
        <taxon>Pseudomonadati</taxon>
        <taxon>Bacteroidota</taxon>
        <taxon>Cytophagia</taxon>
        <taxon>Cytophagales</taxon>
        <taxon>Chryseotaleaceae</taxon>
        <taxon>Chryseosolibacter</taxon>
    </lineage>
</organism>
<evidence type="ECO:0008006" key="3">
    <source>
        <dbReference type="Google" id="ProtNLM"/>
    </source>
</evidence>
<name>A0ABS5VVH5_9BACT</name>
<accession>A0ABS5VVH5</accession>
<evidence type="ECO:0000313" key="2">
    <source>
        <dbReference type="Proteomes" id="UP000772618"/>
    </source>
</evidence>
<reference evidence="1 2" key="1">
    <citation type="submission" date="2021-05" db="EMBL/GenBank/DDBJ databases">
        <title>A Polyphasic approach of four new species of the genus Ohtaekwangia: Ohtaekwangia histidinii sp. nov., Ohtaekwangia cretensis sp. nov., Ohtaekwangia indiensis sp. nov., Ohtaekwangia reichenbachii sp. nov. from diverse environment.</title>
        <authorList>
            <person name="Octaviana S."/>
        </authorList>
    </citation>
    <scope>NUCLEOTIDE SEQUENCE [LARGE SCALE GENOMIC DNA]</scope>
    <source>
        <strain evidence="1 2">PWU20</strain>
    </source>
</reference>
<dbReference type="RefSeq" id="WP_254155384.1">
    <property type="nucleotide sequence ID" value="NZ_JAHESD010000055.1"/>
</dbReference>
<dbReference type="EMBL" id="JAHESD010000055">
    <property type="protein sequence ID" value="MBT1705437.1"/>
    <property type="molecule type" value="Genomic_DNA"/>
</dbReference>
<sequence>MKPDKSIRDICIAAIKRSTIPPFDFPYTFIYEEGDEIENIQVSNSVILQDNESLICSTIIDEKIWTVLTTRRIFSFEGVGLKEHSLLNINKWDFGDFKDYSKQTFTKGFLSFEDGNIVPVFVETGRASMVMIYGIMTFNKQVR</sequence>
<comment type="caution">
    <text evidence="1">The sequence shown here is derived from an EMBL/GenBank/DDBJ whole genome shotgun (WGS) entry which is preliminary data.</text>
</comment>
<proteinExistence type="predicted"/>
<protein>
    <recommendedName>
        <fullName evidence="3">YokE-like PH domain-containing protein</fullName>
    </recommendedName>
</protein>
<gene>
    <name evidence="1" type="ORF">KK060_19255</name>
</gene>
<dbReference type="Proteomes" id="UP000772618">
    <property type="component" value="Unassembled WGS sequence"/>
</dbReference>
<keyword evidence="2" id="KW-1185">Reference proteome</keyword>